<dbReference type="Gene3D" id="3.40.50.2300">
    <property type="match status" value="2"/>
</dbReference>
<dbReference type="SUPFAM" id="SSF47413">
    <property type="entry name" value="lambda repressor-like DNA-binding domains"/>
    <property type="match status" value="1"/>
</dbReference>
<evidence type="ECO:0000259" key="4">
    <source>
        <dbReference type="PROSITE" id="PS50932"/>
    </source>
</evidence>
<organism evidence="5 6">
    <name type="scientific">Fructobacillus fructosus</name>
    <dbReference type="NCBI Taxonomy" id="1631"/>
    <lineage>
        <taxon>Bacteria</taxon>
        <taxon>Bacillati</taxon>
        <taxon>Bacillota</taxon>
        <taxon>Bacilli</taxon>
        <taxon>Lactobacillales</taxon>
        <taxon>Lactobacillaceae</taxon>
        <taxon>Fructobacillus</taxon>
    </lineage>
</organism>
<keyword evidence="6" id="KW-1185">Reference proteome</keyword>
<dbReference type="InterPro" id="IPR028082">
    <property type="entry name" value="Peripla_BP_I"/>
</dbReference>
<dbReference type="Proteomes" id="UP001314261">
    <property type="component" value="Unassembled WGS sequence"/>
</dbReference>
<dbReference type="Pfam" id="PF00532">
    <property type="entry name" value="Peripla_BP_1"/>
    <property type="match status" value="1"/>
</dbReference>
<keyword evidence="1" id="KW-0805">Transcription regulation</keyword>
<comment type="caution">
    <text evidence="5">The sequence shown here is derived from an EMBL/GenBank/DDBJ whole genome shotgun (WGS) entry which is preliminary data.</text>
</comment>
<gene>
    <name evidence="5" type="ORF">R54839_PPFHFPJH_00885</name>
</gene>
<evidence type="ECO:0000313" key="5">
    <source>
        <dbReference type="EMBL" id="CAK1240817.1"/>
    </source>
</evidence>
<reference evidence="5 6" key="1">
    <citation type="submission" date="2023-10" db="EMBL/GenBank/DDBJ databases">
        <authorList>
            <person name="Botero Cardona J."/>
        </authorList>
    </citation>
    <scope>NUCLEOTIDE SEQUENCE [LARGE SCALE GENOMIC DNA]</scope>
    <source>
        <strain evidence="5 6">R-54839</strain>
    </source>
</reference>
<dbReference type="InterPro" id="IPR000843">
    <property type="entry name" value="HTH_LacI"/>
</dbReference>
<dbReference type="Pfam" id="PF00356">
    <property type="entry name" value="LacI"/>
    <property type="match status" value="1"/>
</dbReference>
<dbReference type="SUPFAM" id="SSF53822">
    <property type="entry name" value="Periplasmic binding protein-like I"/>
    <property type="match status" value="1"/>
</dbReference>
<keyword evidence="3" id="KW-0804">Transcription</keyword>
<evidence type="ECO:0000256" key="1">
    <source>
        <dbReference type="ARBA" id="ARBA00023015"/>
    </source>
</evidence>
<keyword evidence="2" id="KW-0238">DNA-binding</keyword>
<dbReference type="RefSeq" id="WP_187753455.1">
    <property type="nucleotide sequence ID" value="NZ_CAUZLR010000005.1"/>
</dbReference>
<dbReference type="SMART" id="SM00354">
    <property type="entry name" value="HTH_LACI"/>
    <property type="match status" value="1"/>
</dbReference>
<name>A0ABN9YRN1_9LACO</name>
<dbReference type="PANTHER" id="PTHR30146:SF150">
    <property type="entry name" value="ARABINOSE METABOLISM TRANSCRIPTIONAL REPRESSOR"/>
    <property type="match status" value="1"/>
</dbReference>
<dbReference type="InterPro" id="IPR001761">
    <property type="entry name" value="Peripla_BP/Lac1_sug-bd_dom"/>
</dbReference>
<dbReference type="EMBL" id="CAUZLR010000005">
    <property type="protein sequence ID" value="CAK1240817.1"/>
    <property type="molecule type" value="Genomic_DNA"/>
</dbReference>
<evidence type="ECO:0000313" key="6">
    <source>
        <dbReference type="Proteomes" id="UP001314261"/>
    </source>
</evidence>
<dbReference type="PROSITE" id="PS50932">
    <property type="entry name" value="HTH_LACI_2"/>
    <property type="match status" value="1"/>
</dbReference>
<dbReference type="Gene3D" id="1.10.260.40">
    <property type="entry name" value="lambda repressor-like DNA-binding domains"/>
    <property type="match status" value="1"/>
</dbReference>
<feature type="domain" description="HTH lacI-type" evidence="4">
    <location>
        <begin position="8"/>
        <end position="62"/>
    </location>
</feature>
<accession>A0ABN9YRN1</accession>
<proteinExistence type="predicted"/>
<dbReference type="PRINTS" id="PR00036">
    <property type="entry name" value="HTHLACI"/>
</dbReference>
<sequence length="340" mass="36891">MAEEKKNATIYDVAAAVGVSLATVSRVVNGSENVRPATRDKVRAAIEELGYRPNAVARGLASKKTTTVGVVMPDMTNLFYSELTRGIDDVANMYQYDVLLTNTDDDPKRAVTAIRNLADKQIDGLIYMGSQLSKQVQEAMKMADVPVVLAGSVDQKGILPSVNIDYQAAFEEVTNRFLSEGQERIALVVGSADRPIDVDYRRAGYALALEKVGRDVDESLTFSGPRSYEDGQALAAQIHASGARAAIIYDDEVALGVLNGLQDAGVKVPDDFEIVSANNTTFTMVARPELSSIDQPKYDIGAVAMRLLTKLMDQDSLNQKQVILPHTMVNRASTKSAKRN</sequence>
<dbReference type="PROSITE" id="PS00356">
    <property type="entry name" value="HTH_LACI_1"/>
    <property type="match status" value="1"/>
</dbReference>
<evidence type="ECO:0000256" key="2">
    <source>
        <dbReference type="ARBA" id="ARBA00023125"/>
    </source>
</evidence>
<protein>
    <submittedName>
        <fullName evidence="5">LacI/PurR family (PurR)</fullName>
    </submittedName>
</protein>
<dbReference type="PANTHER" id="PTHR30146">
    <property type="entry name" value="LACI-RELATED TRANSCRIPTIONAL REPRESSOR"/>
    <property type="match status" value="1"/>
</dbReference>
<dbReference type="CDD" id="cd01392">
    <property type="entry name" value="HTH_LacI"/>
    <property type="match status" value="1"/>
</dbReference>
<dbReference type="InterPro" id="IPR010982">
    <property type="entry name" value="Lambda_DNA-bd_dom_sf"/>
</dbReference>
<evidence type="ECO:0000256" key="3">
    <source>
        <dbReference type="ARBA" id="ARBA00023163"/>
    </source>
</evidence>